<keyword evidence="8" id="KW-0479">Metal-binding</keyword>
<dbReference type="Pfam" id="PF00817">
    <property type="entry name" value="IMS"/>
    <property type="match status" value="2"/>
</dbReference>
<dbReference type="PROSITE" id="PS50173">
    <property type="entry name" value="UMUC"/>
    <property type="match status" value="1"/>
</dbReference>
<dbReference type="SUPFAM" id="SSF56672">
    <property type="entry name" value="DNA/RNA polymerases"/>
    <property type="match status" value="1"/>
</dbReference>
<dbReference type="InterPro" id="IPR036420">
    <property type="entry name" value="BRCT_dom_sf"/>
</dbReference>
<dbReference type="InterPro" id="IPR002110">
    <property type="entry name" value="Ankyrin_rpt"/>
</dbReference>
<dbReference type="GO" id="GO:0046872">
    <property type="term" value="F:metal ion binding"/>
    <property type="evidence" value="ECO:0007669"/>
    <property type="project" value="UniProtKB-KW"/>
</dbReference>
<evidence type="ECO:0000256" key="16">
    <source>
        <dbReference type="SAM" id="Coils"/>
    </source>
</evidence>
<feature type="region of interest" description="Disordered" evidence="17">
    <location>
        <begin position="907"/>
        <end position="961"/>
    </location>
</feature>
<dbReference type="GO" id="GO:0003887">
    <property type="term" value="F:DNA-directed DNA polymerase activity"/>
    <property type="evidence" value="ECO:0007669"/>
    <property type="project" value="InterPro"/>
</dbReference>
<evidence type="ECO:0000256" key="17">
    <source>
        <dbReference type="SAM" id="MobiDB-lite"/>
    </source>
</evidence>
<dbReference type="CDD" id="cd01701">
    <property type="entry name" value="PolY_Rev1"/>
    <property type="match status" value="1"/>
</dbReference>
<feature type="repeat" description="ANK" evidence="14">
    <location>
        <begin position="1574"/>
        <end position="1606"/>
    </location>
</feature>
<keyword evidence="10" id="KW-0460">Magnesium</keyword>
<dbReference type="OrthoDB" id="427711at2759"/>
<dbReference type="InterPro" id="IPR043502">
    <property type="entry name" value="DNA/RNA_pol_sf"/>
</dbReference>
<dbReference type="GO" id="GO:0017125">
    <property type="term" value="F:deoxycytidyl transferase activity"/>
    <property type="evidence" value="ECO:0007669"/>
    <property type="project" value="TreeGrafter"/>
</dbReference>
<dbReference type="InterPro" id="IPR036770">
    <property type="entry name" value="Ankyrin_rpt-contain_sf"/>
</dbReference>
<evidence type="ECO:0000259" key="18">
    <source>
        <dbReference type="PROSITE" id="PS50172"/>
    </source>
</evidence>
<evidence type="ECO:0000256" key="15">
    <source>
        <dbReference type="PROSITE-ProRule" id="PRU01389"/>
    </source>
</evidence>
<sequence length="1778" mass="199380">MIDEEKRERRRRRILDNAEKRKQFILRATDVPIVSSRGEDAAETEFEVENRHEEIFAKLVESEHLDEDLKVYHNPPLRSNAPLENPPDLNNSSRRLLFFMLGLTVRLVLHTELGSSILYSSALIPFYLIEVSAFLVSTKSVDSIVSESQAFNLFYLIDFLLGGCETGGYMSAKKSKLADQFKAQKNGDSTEDKKGIFHQVSIFVNGYTQPNADELKRLMIIHDGNYHHYYSLSRTTHIIASNLPYAKIRKLQGEKIVRPEWITDSIKEGRLLDWAKYQLYPNLVQKNVLKFADGKDSKNVAVDAEENIANIKCQDLPTKAELSDEDLFDDDSNYAFTACDQRSADNGASHENLEKSEPETENSEIQEQNPHSTNARTLLSKFYGRSRLHHISTMGTYFKDYVAELHAKGDTSFPGVSDLLKSCPGTSNELGFKKPRKRVVMHIDMDCFFVSVGLKKRPELRGKPVVVTHSRATGGVRPRGQKIEEEFGLRIERRAAKNVKAKQKLVQDAPGFEDFEERTDETSVSSEHPKYLLDDQSSTAEVSSCSYEARAKGVRNGMYLGEAVKLCPDLFPIPYDFEGYTEVSKILYDTVARYTHAIEAVSCDEMFVDCTDILSNTGVTCLEFAKKLREEIQQKTSCTASAGLGQNMLIARLATRLAKPNGQFYVEDDEACEFMKDQTVRDLPGVGRSTSLRIEEKFSATTCGELQVVPLAALKSEFGPKLGSKLHNFSRGVDDRVVMSCQARKSVSAAMNYAIRFTSHQESEEFLRELSRELASRMERISVKCSSLTLKLEVRAPGAPVEPVKYMGIGVCDSLSRQVKLPQSTRDPVAIFREAWKLYNALNIVVSDLRGVGLQATKLEGHSSNVQARVVTNANQPTLSGYWKPKSEIVRAAVDAPKIESLLSSPRRLHKECDSPRGSPGKFLQDISPFRSPTKGRSPKGTPVKNRSPRAKAERGARTATLGKNQTDIRSAFDLKQKPSDVFRVHPSNSGNTVRVANINGIRETNEVKVLLREWVESCGSDPPLDEDYQVFANFLADLCYEYDLVAVEIILKHFRRLLCDGRGKPAMKEAYLTLAGSIKMSKESDVNERCQKCSLFEKNRACGILTGLSLAVSLSLQDRRKLGISLEEDEPQRKCSKEEDVPPMNCVTDGCSVCGVLFDSISNWRQHLKLDWHLYNVKRKAKGLAIVSADEFEKNEEKDDDVSSVSGSSSEESDVEEPSSRKSTRRGDIVLKRIREQPVVFFKNTAGQVILIHRALLQSSQQSETDVVKNAEQLCETLNLAIILVSGGHFAAAIFRGKEMVAHKTFHSYTVRAKQGRTQGAADSKSGTSQPKSAGASLRRYNAQTFKMHIEKFVIAWAEQLDKCDKIFYRVPARNQGVMFSSTVGYPLRRDDPRMRIVPISVSRPTLSEVKRVHDAITTLRFYDSPPSFIEKLSKPPEKKIKAGASSAKEKKEVQASLPAEEQADSEVTQLIEKLDGEFFAPSKEEPLPVKKQKKKKPCQVESVESVPVDLNPVPKGVARDFMKSLCRAVKADDEAAFKDCGEIPKELLNYLELDVGNPSAWQMVVNLPVEDGSTYLLHTAAARENGPCVEMLLEIGADPCMKDNRDRVPYQVAVDKESRNAFRRFMGTHPERFDWSNARVPSALTDDLEKQQAAKKAERRKAQKEIKKEKDRVLKAEAEARREEEAERLRFLALSEREKVCYSLANPGVVTRLGRALAAERRILAGQQSANKTPVLVRCHLCGLDISGKVPFVAFDLQFCSPDCVKQFRNQTTRPC</sequence>
<evidence type="ECO:0000256" key="7">
    <source>
        <dbReference type="ARBA" id="ARBA00022695"/>
    </source>
</evidence>
<keyword evidence="15" id="KW-0540">Nuclease</keyword>
<keyword evidence="9" id="KW-0227">DNA damage</keyword>
<dbReference type="GO" id="GO:0006281">
    <property type="term" value="P:DNA repair"/>
    <property type="evidence" value="ECO:0007669"/>
    <property type="project" value="UniProtKB-KW"/>
</dbReference>
<dbReference type="PROSITE" id="PS50172">
    <property type="entry name" value="BRCT"/>
    <property type="match status" value="1"/>
</dbReference>
<dbReference type="GO" id="GO:0005634">
    <property type="term" value="C:nucleus"/>
    <property type="evidence" value="ECO:0007669"/>
    <property type="project" value="UniProtKB-SubCell"/>
</dbReference>
<evidence type="ECO:0000313" key="22">
    <source>
        <dbReference type="Proteomes" id="UP000678499"/>
    </source>
</evidence>
<dbReference type="SUPFAM" id="SSF48403">
    <property type="entry name" value="Ankyrin repeat"/>
    <property type="match status" value="1"/>
</dbReference>
<keyword evidence="15" id="KW-0963">Cytoplasm</keyword>
<keyword evidence="5" id="KW-0237">DNA synthesis</keyword>
<dbReference type="SUPFAM" id="SSF52113">
    <property type="entry name" value="BRCT domain"/>
    <property type="match status" value="1"/>
</dbReference>
<evidence type="ECO:0000256" key="12">
    <source>
        <dbReference type="ARBA" id="ARBA00023204"/>
    </source>
</evidence>
<evidence type="ECO:0000259" key="20">
    <source>
        <dbReference type="PROSITE" id="PS52044"/>
    </source>
</evidence>
<feature type="coiled-coil region" evidence="16">
    <location>
        <begin position="1647"/>
        <end position="1688"/>
    </location>
</feature>
<keyword evidence="11" id="KW-0238">DNA-binding</keyword>
<dbReference type="FunFam" id="3.40.50.10190:FF:000011">
    <property type="entry name" value="DNA repair protein REV1"/>
    <property type="match status" value="1"/>
</dbReference>
<dbReference type="Pfam" id="PF21999">
    <property type="entry name" value="IMS_HHH_1"/>
    <property type="match status" value="1"/>
</dbReference>
<evidence type="ECO:0000313" key="21">
    <source>
        <dbReference type="EMBL" id="CAD7276521.1"/>
    </source>
</evidence>
<dbReference type="SUPFAM" id="SSF100879">
    <property type="entry name" value="Lesion bypass DNA polymerase (Y-family), little finger domain"/>
    <property type="match status" value="1"/>
</dbReference>
<dbReference type="Gene3D" id="1.20.58.1280">
    <property type="entry name" value="DNA repair protein Rev1, C-terminal domain"/>
    <property type="match status" value="1"/>
</dbReference>
<dbReference type="GO" id="GO:0042276">
    <property type="term" value="P:error-prone translesion synthesis"/>
    <property type="evidence" value="ECO:0007669"/>
    <property type="project" value="TreeGrafter"/>
</dbReference>
<comment type="similarity">
    <text evidence="15">Belongs to the ANKZF1/VMS1 family.</text>
</comment>
<dbReference type="InterPro" id="IPR038401">
    <property type="entry name" value="Rev1_C_sf"/>
</dbReference>
<accession>A0A7R9BJJ4</accession>
<dbReference type="InterPro" id="IPR053848">
    <property type="entry name" value="IMS_HHH_1"/>
</dbReference>
<dbReference type="Gene3D" id="3.40.50.10190">
    <property type="entry name" value="BRCT domain"/>
    <property type="match status" value="1"/>
</dbReference>
<evidence type="ECO:0000259" key="19">
    <source>
        <dbReference type="PROSITE" id="PS50173"/>
    </source>
</evidence>
<keyword evidence="6" id="KW-0808">Transferase</keyword>
<keyword evidence="16" id="KW-0175">Coiled coil</keyword>
<evidence type="ECO:0000256" key="3">
    <source>
        <dbReference type="ARBA" id="ARBA00010945"/>
    </source>
</evidence>
<evidence type="ECO:0000256" key="5">
    <source>
        <dbReference type="ARBA" id="ARBA00022634"/>
    </source>
</evidence>
<dbReference type="Pfam" id="PF11799">
    <property type="entry name" value="IMS_C"/>
    <property type="match status" value="1"/>
</dbReference>
<evidence type="ECO:0000256" key="2">
    <source>
        <dbReference type="ARBA" id="ARBA00004123"/>
    </source>
</evidence>
<keyword evidence="14" id="KW-0040">ANK repeat</keyword>
<keyword evidence="15" id="KW-0378">Hydrolase</keyword>
<gene>
    <name evidence="21" type="ORF">NMOB1V02_LOCUS4280</name>
</gene>
<dbReference type="Pfam" id="PF18716">
    <property type="entry name" value="VATC"/>
    <property type="match status" value="1"/>
</dbReference>
<comment type="domain">
    <text evidence="15">The VLRF1 domain mediates binding to the 60S ribosomal subunit.</text>
</comment>
<dbReference type="GO" id="GO:0005737">
    <property type="term" value="C:cytoplasm"/>
    <property type="evidence" value="ECO:0007669"/>
    <property type="project" value="UniProtKB-UniRule"/>
</dbReference>
<dbReference type="FunFam" id="3.30.1490.100:FF:000001">
    <property type="entry name" value="DNA repair protein REV1"/>
    <property type="match status" value="1"/>
</dbReference>
<organism evidence="21">
    <name type="scientific">Notodromas monacha</name>
    <dbReference type="NCBI Taxonomy" id="399045"/>
    <lineage>
        <taxon>Eukaryota</taxon>
        <taxon>Metazoa</taxon>
        <taxon>Ecdysozoa</taxon>
        <taxon>Arthropoda</taxon>
        <taxon>Crustacea</taxon>
        <taxon>Oligostraca</taxon>
        <taxon>Ostracoda</taxon>
        <taxon>Podocopa</taxon>
        <taxon>Podocopida</taxon>
        <taxon>Cypridocopina</taxon>
        <taxon>Cypridoidea</taxon>
        <taxon>Cyprididae</taxon>
        <taxon>Notodromas</taxon>
    </lineage>
</organism>
<dbReference type="Pfam" id="PF18826">
    <property type="entry name" value="bVLRF1"/>
    <property type="match status" value="1"/>
</dbReference>
<evidence type="ECO:0000256" key="10">
    <source>
        <dbReference type="ARBA" id="ARBA00022842"/>
    </source>
</evidence>
<dbReference type="InterPro" id="IPR001126">
    <property type="entry name" value="UmuC"/>
</dbReference>
<feature type="active site" evidence="15">
    <location>
        <position position="1320"/>
    </location>
</feature>
<dbReference type="GO" id="GO:0003684">
    <property type="term" value="F:damaged DNA binding"/>
    <property type="evidence" value="ECO:0007669"/>
    <property type="project" value="InterPro"/>
</dbReference>
<feature type="region of interest" description="Disordered" evidence="17">
    <location>
        <begin position="344"/>
        <end position="375"/>
    </location>
</feature>
<keyword evidence="7" id="KW-0548">Nucleotidyltransferase</keyword>
<dbReference type="InterPro" id="IPR036775">
    <property type="entry name" value="DNA_pol_Y-fam_lit_finger_sf"/>
</dbReference>
<comment type="cofactor">
    <cofactor evidence="1">
        <name>Mg(2+)</name>
        <dbReference type="ChEBI" id="CHEBI:18420"/>
    </cofactor>
</comment>
<dbReference type="GO" id="GO:0016787">
    <property type="term" value="F:hydrolase activity"/>
    <property type="evidence" value="ECO:0007669"/>
    <property type="project" value="UniProtKB-KW"/>
</dbReference>
<feature type="region of interest" description="Disordered" evidence="17">
    <location>
        <begin position="1198"/>
        <end position="1226"/>
    </location>
</feature>
<keyword evidence="13" id="KW-0539">Nucleus</keyword>
<dbReference type="Gene3D" id="3.40.1170.60">
    <property type="match status" value="1"/>
</dbReference>
<dbReference type="Proteomes" id="UP000678499">
    <property type="component" value="Unassembled WGS sequence"/>
</dbReference>
<comment type="subcellular location">
    <subcellularLocation>
        <location evidence="2">Nucleus</location>
    </subcellularLocation>
</comment>
<evidence type="ECO:0000256" key="11">
    <source>
        <dbReference type="ARBA" id="ARBA00023125"/>
    </source>
</evidence>
<feature type="domain" description="BRCT" evidence="18">
    <location>
        <begin position="192"/>
        <end position="279"/>
    </location>
</feature>
<proteinExistence type="inferred from homology"/>
<dbReference type="GO" id="GO:0070987">
    <property type="term" value="P:error-free translesion synthesis"/>
    <property type="evidence" value="ECO:0007669"/>
    <property type="project" value="TreeGrafter"/>
</dbReference>
<evidence type="ECO:0000256" key="14">
    <source>
        <dbReference type="PROSITE-ProRule" id="PRU00023"/>
    </source>
</evidence>
<dbReference type="InterPro" id="IPR031991">
    <property type="entry name" value="Rev1_C"/>
</dbReference>
<dbReference type="Pfam" id="PF16727">
    <property type="entry name" value="REV1_C"/>
    <property type="match status" value="1"/>
</dbReference>
<dbReference type="PANTHER" id="PTHR45990:SF1">
    <property type="entry name" value="DNA REPAIR PROTEIN REV1"/>
    <property type="match status" value="1"/>
</dbReference>
<dbReference type="SMART" id="SM00292">
    <property type="entry name" value="BRCT"/>
    <property type="match status" value="1"/>
</dbReference>
<evidence type="ECO:0000256" key="9">
    <source>
        <dbReference type="ARBA" id="ARBA00022763"/>
    </source>
</evidence>
<dbReference type="PROSITE" id="PS52044">
    <property type="entry name" value="VLRF1"/>
    <property type="match status" value="1"/>
</dbReference>
<dbReference type="CDD" id="cd17719">
    <property type="entry name" value="BRCT_Rev1"/>
    <property type="match status" value="1"/>
</dbReference>
<dbReference type="PROSITE" id="PS50088">
    <property type="entry name" value="ANK_REPEAT"/>
    <property type="match status" value="1"/>
</dbReference>
<feature type="domain" description="UmuC" evidence="19">
    <location>
        <begin position="440"/>
        <end position="687"/>
    </location>
</feature>
<evidence type="ECO:0000256" key="6">
    <source>
        <dbReference type="ARBA" id="ARBA00022679"/>
    </source>
</evidence>
<dbReference type="InterPro" id="IPR041175">
    <property type="entry name" value="VLRF1/Vms1"/>
</dbReference>
<keyword evidence="15" id="KW-0255">Endonuclease</keyword>
<feature type="region of interest" description="Disordered" evidence="17">
    <location>
        <begin position="1441"/>
        <end position="1467"/>
    </location>
</feature>
<dbReference type="Pfam" id="PF00533">
    <property type="entry name" value="BRCT"/>
    <property type="match status" value="1"/>
</dbReference>
<dbReference type="PANTHER" id="PTHR45990">
    <property type="entry name" value="DNA REPAIR PROTEIN REV1"/>
    <property type="match status" value="1"/>
</dbReference>
<dbReference type="InterPro" id="IPR017961">
    <property type="entry name" value="DNA_pol_Y-fam_little_finger"/>
</dbReference>
<evidence type="ECO:0000256" key="8">
    <source>
        <dbReference type="ARBA" id="ARBA00022723"/>
    </source>
</evidence>
<dbReference type="EMBL" id="CAJPEX010000643">
    <property type="protein sequence ID" value="CAG0916673.1"/>
    <property type="molecule type" value="Genomic_DNA"/>
</dbReference>
<protein>
    <recommendedName>
        <fullName evidence="4">DNA repair protein REV1</fullName>
    </recommendedName>
</protein>
<comment type="similarity">
    <text evidence="3">Belongs to the DNA polymerase type-Y family.</text>
</comment>
<reference evidence="21" key="1">
    <citation type="submission" date="2020-11" db="EMBL/GenBank/DDBJ databases">
        <authorList>
            <person name="Tran Van P."/>
        </authorList>
    </citation>
    <scope>NUCLEOTIDE SEQUENCE</scope>
</reference>
<dbReference type="InterPro" id="IPR001357">
    <property type="entry name" value="BRCT_dom"/>
</dbReference>
<dbReference type="InterPro" id="IPR041540">
    <property type="entry name" value="VATC"/>
</dbReference>
<keyword evidence="12" id="KW-0234">DNA repair</keyword>
<dbReference type="InterPro" id="IPR013087">
    <property type="entry name" value="Znf_C2H2_type"/>
</dbReference>
<dbReference type="Gene3D" id="1.10.150.20">
    <property type="entry name" value="5' to 3' exonuclease, C-terminal subdomain"/>
    <property type="match status" value="1"/>
</dbReference>
<feature type="compositionally biased region" description="Polar residues" evidence="17">
    <location>
        <begin position="365"/>
        <end position="375"/>
    </location>
</feature>
<dbReference type="GO" id="GO:0004519">
    <property type="term" value="F:endonuclease activity"/>
    <property type="evidence" value="ECO:0007669"/>
    <property type="project" value="UniProtKB-KW"/>
</dbReference>
<name>A0A7R9BJJ4_9CRUS</name>
<feature type="domain" description="VLRF1" evidence="20">
    <location>
        <begin position="1277"/>
        <end position="1421"/>
    </location>
</feature>
<dbReference type="Gene3D" id="1.25.40.20">
    <property type="entry name" value="Ankyrin repeat-containing domain"/>
    <property type="match status" value="1"/>
</dbReference>
<dbReference type="PROSITE" id="PS00028">
    <property type="entry name" value="ZINC_FINGER_C2H2_1"/>
    <property type="match status" value="1"/>
</dbReference>
<keyword evidence="22" id="KW-1185">Reference proteome</keyword>
<evidence type="ECO:0000256" key="4">
    <source>
        <dbReference type="ARBA" id="ARBA00020399"/>
    </source>
</evidence>
<dbReference type="Gene3D" id="3.30.1490.100">
    <property type="entry name" value="DNA polymerase, Y-family, little finger domain"/>
    <property type="match status" value="1"/>
</dbReference>
<dbReference type="Gene3D" id="3.30.70.270">
    <property type="match status" value="2"/>
</dbReference>
<dbReference type="EMBL" id="OA882680">
    <property type="protein sequence ID" value="CAD7276521.1"/>
    <property type="molecule type" value="Genomic_DNA"/>
</dbReference>
<evidence type="ECO:0000256" key="1">
    <source>
        <dbReference type="ARBA" id="ARBA00001946"/>
    </source>
</evidence>
<feature type="region of interest" description="Disordered" evidence="17">
    <location>
        <begin position="1314"/>
        <end position="1337"/>
    </location>
</feature>
<evidence type="ECO:0000256" key="13">
    <source>
        <dbReference type="ARBA" id="ARBA00023242"/>
    </source>
</evidence>
<dbReference type="InterPro" id="IPR043128">
    <property type="entry name" value="Rev_trsase/Diguanyl_cyclase"/>
</dbReference>